<reference evidence="1 2" key="1">
    <citation type="journal article" date="2019" name="Nat. Microbiol.">
        <title>Expanding anaerobic alkane metabolism in the domain of Archaea.</title>
        <authorList>
            <person name="Wang Y."/>
            <person name="Wegener G."/>
            <person name="Hou J."/>
            <person name="Wang F."/>
            <person name="Xiao X."/>
        </authorList>
    </citation>
    <scope>NUCLEOTIDE SEQUENCE [LARGE SCALE GENOMIC DNA]</scope>
    <source>
        <strain evidence="1">WYZ-LMO10</strain>
    </source>
</reference>
<dbReference type="AlphaFoldDB" id="A0A523BH25"/>
<name>A0A523BH25_9CREN</name>
<comment type="caution">
    <text evidence="1">The sequence shown here is derived from an EMBL/GenBank/DDBJ whole genome shotgun (WGS) entry which is preliminary data.</text>
</comment>
<dbReference type="Gene3D" id="1.10.510.10">
    <property type="entry name" value="Transferase(Phosphotransferase) domain 1"/>
    <property type="match status" value="1"/>
</dbReference>
<dbReference type="SUPFAM" id="SSF56112">
    <property type="entry name" value="Protein kinase-like (PK-like)"/>
    <property type="match status" value="1"/>
</dbReference>
<evidence type="ECO:0008006" key="3">
    <source>
        <dbReference type="Google" id="ProtNLM"/>
    </source>
</evidence>
<gene>
    <name evidence="1" type="ORF">DSO08_00025</name>
</gene>
<proteinExistence type="predicted"/>
<sequence length="248" mass="28147">MVEVIPIEDERVKNILSYPHFSEAHYRRVLGDLREIGIKGVLSQGGVNLANFKVLGKGCVGIVLAGLLRGDLVALKVLRSDADRRSLGREGEILKDVNRAGIGPRTIAVKDTVIAMEYIRGEFFSEWLKARRVVDRNNVRMVVKGLLGQCWTLDNIGIDHGELSDAKKHVLIDQQGTPRIIDFESASRERKCRNLVSIAGYLFFKKKIADCLRGHLSWDDSKLKELLKDYKRLRSQHAYEKILEELRL</sequence>
<protein>
    <recommendedName>
        <fullName evidence="3">Serine/threonine protein kinase</fullName>
    </recommendedName>
</protein>
<evidence type="ECO:0000313" key="2">
    <source>
        <dbReference type="Proteomes" id="UP000315399"/>
    </source>
</evidence>
<accession>A0A523BH25</accession>
<dbReference type="EMBL" id="QNVH01000001">
    <property type="protein sequence ID" value="TDA40228.1"/>
    <property type="molecule type" value="Genomic_DNA"/>
</dbReference>
<evidence type="ECO:0000313" key="1">
    <source>
        <dbReference type="EMBL" id="TDA40228.1"/>
    </source>
</evidence>
<dbReference type="InterPro" id="IPR011009">
    <property type="entry name" value="Kinase-like_dom_sf"/>
</dbReference>
<dbReference type="Proteomes" id="UP000315399">
    <property type="component" value="Unassembled WGS sequence"/>
</dbReference>
<organism evidence="1 2">
    <name type="scientific">Thermoproteota archaeon</name>
    <dbReference type="NCBI Taxonomy" id="2056631"/>
    <lineage>
        <taxon>Archaea</taxon>
        <taxon>Thermoproteota</taxon>
    </lineage>
</organism>